<proteinExistence type="predicted"/>
<dbReference type="AlphaFoldDB" id="A0A7Z0IME4"/>
<keyword evidence="3" id="KW-1185">Reference proteome</keyword>
<evidence type="ECO:0000256" key="1">
    <source>
        <dbReference type="SAM" id="MobiDB-lite"/>
    </source>
</evidence>
<dbReference type="EMBL" id="JACBZS010000001">
    <property type="protein sequence ID" value="NYI72545.1"/>
    <property type="molecule type" value="Genomic_DNA"/>
</dbReference>
<evidence type="ECO:0000313" key="2">
    <source>
        <dbReference type="EMBL" id="NYI72545.1"/>
    </source>
</evidence>
<evidence type="ECO:0008006" key="4">
    <source>
        <dbReference type="Google" id="ProtNLM"/>
    </source>
</evidence>
<accession>A0A7Z0IME4</accession>
<dbReference type="InterPro" id="IPR046040">
    <property type="entry name" value="DUF5998"/>
</dbReference>
<evidence type="ECO:0000313" key="3">
    <source>
        <dbReference type="Proteomes" id="UP000527616"/>
    </source>
</evidence>
<dbReference type="Pfam" id="PF19461">
    <property type="entry name" value="DUF5998"/>
    <property type="match status" value="1"/>
</dbReference>
<protein>
    <recommendedName>
        <fullName evidence="4">Phosphodiesterase</fullName>
    </recommendedName>
</protein>
<comment type="caution">
    <text evidence="2">The sequence shown here is derived from an EMBL/GenBank/DDBJ whole genome shotgun (WGS) entry which is preliminary data.</text>
</comment>
<gene>
    <name evidence="2" type="ORF">GGQ54_003105</name>
</gene>
<dbReference type="Proteomes" id="UP000527616">
    <property type="component" value="Unassembled WGS sequence"/>
</dbReference>
<reference evidence="2 3" key="1">
    <citation type="submission" date="2020-07" db="EMBL/GenBank/DDBJ databases">
        <title>Sequencing the genomes of 1000 actinobacteria strains.</title>
        <authorList>
            <person name="Klenk H.-P."/>
        </authorList>
    </citation>
    <scope>NUCLEOTIDE SEQUENCE [LARGE SCALE GENOMIC DNA]</scope>
    <source>
        <strain evidence="2 3">DSM 103164</strain>
    </source>
</reference>
<name>A0A7Z0IME4_9ACTN</name>
<dbReference type="RefSeq" id="WP_179446200.1">
    <property type="nucleotide sequence ID" value="NZ_JACBZS010000001.1"/>
</dbReference>
<organism evidence="2 3">
    <name type="scientific">Naumannella cuiyingiana</name>
    <dbReference type="NCBI Taxonomy" id="1347891"/>
    <lineage>
        <taxon>Bacteria</taxon>
        <taxon>Bacillati</taxon>
        <taxon>Actinomycetota</taxon>
        <taxon>Actinomycetes</taxon>
        <taxon>Propionibacteriales</taxon>
        <taxon>Propionibacteriaceae</taxon>
        <taxon>Naumannella</taxon>
    </lineage>
</organism>
<feature type="region of interest" description="Disordered" evidence="1">
    <location>
        <begin position="73"/>
        <end position="93"/>
    </location>
</feature>
<feature type="region of interest" description="Disordered" evidence="1">
    <location>
        <begin position="192"/>
        <end position="214"/>
    </location>
</feature>
<sequence>MTSLQRAGSRAALRAEIDACGYFPDLVEDTVLLALGDEPIDAFVVHHEPTFNRDEIRRHLTILVLTPTRLLVGHTDEQPGEGPNAQAASSTESVRLDRIGSVTVTRVVTAPESYRPGASTAEAWLTVGWGVMNRIDLEPAGCSDPNCEADHGYTGTSTTEDLMVRMSVAADGQGPVNDLIHLGTLLQQRTGVGGVRSVSGPVEQSGGLGGSATR</sequence>